<evidence type="ECO:0000256" key="4">
    <source>
        <dbReference type="SAM" id="MobiDB-lite"/>
    </source>
</evidence>
<keyword evidence="3" id="KW-0645">Protease</keyword>
<keyword evidence="3" id="KW-0812">Transmembrane</keyword>
<feature type="transmembrane region" description="Helical" evidence="3">
    <location>
        <begin position="500"/>
        <end position="523"/>
    </location>
</feature>
<dbReference type="SUPFAM" id="SSF51306">
    <property type="entry name" value="LexA/Signal peptidase"/>
    <property type="match status" value="1"/>
</dbReference>
<dbReference type="InterPro" id="IPR019533">
    <property type="entry name" value="Peptidase_S26"/>
</dbReference>
<dbReference type="RefSeq" id="WP_349301916.1">
    <property type="nucleotide sequence ID" value="NZ_JBEDNQ010000018.1"/>
</dbReference>
<protein>
    <recommendedName>
        <fullName evidence="3">Signal peptidase I</fullName>
        <ecNumber evidence="3">3.4.21.89</ecNumber>
    </recommendedName>
</protein>
<feature type="compositionally biased region" description="Basic and acidic residues" evidence="4">
    <location>
        <begin position="216"/>
        <end position="227"/>
    </location>
</feature>
<evidence type="ECO:0000256" key="3">
    <source>
        <dbReference type="RuleBase" id="RU362042"/>
    </source>
</evidence>
<name>A0ABV1KK73_9PSEU</name>
<reference evidence="6 7" key="1">
    <citation type="submission" date="2024-03" db="EMBL/GenBank/DDBJ databases">
        <title>Draft genome sequence of Pseudonocardia nematodicida JCM 31783.</title>
        <authorList>
            <person name="Butdee W."/>
            <person name="Duangmal K."/>
        </authorList>
    </citation>
    <scope>NUCLEOTIDE SEQUENCE [LARGE SCALE GENOMIC DNA]</scope>
    <source>
        <strain evidence="6 7">JCM 31783</strain>
    </source>
</reference>
<keyword evidence="7" id="KW-1185">Reference proteome</keyword>
<dbReference type="PANTHER" id="PTHR43390">
    <property type="entry name" value="SIGNAL PEPTIDASE I"/>
    <property type="match status" value="1"/>
</dbReference>
<dbReference type="InterPro" id="IPR000223">
    <property type="entry name" value="Pept_S26A_signal_pept_1"/>
</dbReference>
<evidence type="ECO:0000313" key="7">
    <source>
        <dbReference type="Proteomes" id="UP001494902"/>
    </source>
</evidence>
<accession>A0ABV1KK73</accession>
<dbReference type="CDD" id="cd06530">
    <property type="entry name" value="S26_SPase_I"/>
    <property type="match status" value="1"/>
</dbReference>
<evidence type="ECO:0000256" key="1">
    <source>
        <dbReference type="ARBA" id="ARBA00004401"/>
    </source>
</evidence>
<feature type="region of interest" description="Disordered" evidence="4">
    <location>
        <begin position="1"/>
        <end position="468"/>
    </location>
</feature>
<dbReference type="GO" id="GO:0009003">
    <property type="term" value="F:signal peptidase activity"/>
    <property type="evidence" value="ECO:0007669"/>
    <property type="project" value="UniProtKB-EC"/>
</dbReference>
<feature type="compositionally biased region" description="Basic and acidic residues" evidence="4">
    <location>
        <begin position="18"/>
        <end position="32"/>
    </location>
</feature>
<keyword evidence="3" id="KW-0472">Membrane</keyword>
<dbReference type="EMBL" id="JBEDNQ010000018">
    <property type="protein sequence ID" value="MEQ3554845.1"/>
    <property type="molecule type" value="Genomic_DNA"/>
</dbReference>
<comment type="similarity">
    <text evidence="2 3">Belongs to the peptidase S26 family.</text>
</comment>
<feature type="compositionally biased region" description="Gly residues" evidence="4">
    <location>
        <begin position="157"/>
        <end position="177"/>
    </location>
</feature>
<gene>
    <name evidence="6" type="primary">lepB</name>
    <name evidence="6" type="ORF">WIS52_30650</name>
</gene>
<comment type="subcellular location">
    <subcellularLocation>
        <location evidence="1">Cell membrane</location>
        <topology evidence="1">Single-pass type II membrane protein</topology>
    </subcellularLocation>
    <subcellularLocation>
        <location evidence="3">Membrane</location>
        <topology evidence="3">Single-pass type II membrane protein</topology>
    </subcellularLocation>
</comment>
<dbReference type="PRINTS" id="PR00727">
    <property type="entry name" value="LEADERPTASE"/>
</dbReference>
<feature type="compositionally biased region" description="Acidic residues" evidence="4">
    <location>
        <begin position="439"/>
        <end position="450"/>
    </location>
</feature>
<keyword evidence="3 6" id="KW-0378">Hydrolase</keyword>
<evidence type="ECO:0000313" key="6">
    <source>
        <dbReference type="EMBL" id="MEQ3554845.1"/>
    </source>
</evidence>
<keyword evidence="3" id="KW-1133">Transmembrane helix</keyword>
<feature type="domain" description="Peptidase S26" evidence="5">
    <location>
        <begin position="498"/>
        <end position="696"/>
    </location>
</feature>
<evidence type="ECO:0000256" key="2">
    <source>
        <dbReference type="ARBA" id="ARBA00009370"/>
    </source>
</evidence>
<dbReference type="Gene3D" id="2.10.109.10">
    <property type="entry name" value="Umud Fragment, subunit A"/>
    <property type="match status" value="1"/>
</dbReference>
<evidence type="ECO:0000259" key="5">
    <source>
        <dbReference type="Pfam" id="PF10502"/>
    </source>
</evidence>
<dbReference type="PANTHER" id="PTHR43390:SF1">
    <property type="entry name" value="CHLOROPLAST PROCESSING PEPTIDASE"/>
    <property type="match status" value="1"/>
</dbReference>
<dbReference type="NCBIfam" id="TIGR02227">
    <property type="entry name" value="sigpep_I_bact"/>
    <property type="match status" value="1"/>
</dbReference>
<dbReference type="EC" id="3.4.21.89" evidence="3"/>
<sequence>MAFPELPDDRRARPRRYRGGDAPEHTGRRRAQDAAPEYGNADEQDWLLGAALQQGVPVNEGQDPESAGREDRAGRALRTRHASEYDEDHEDDHGGYDDRRSRPRRRRDEDPAGSRYGRHGGRRNGDESEPGNGYAPGRNGVPNGHHRAAAPDPGRAGTNGHGPANGHGPEGPPGGAGHRANGRPGPGAHSGAHPTNGAGRHGAPRNGGAPGPDGLDALRARYSEHLGDSGAHQVPADPPRPPNGRRPTGDRSWPPPGRPRADDAGDPRPGHTGGHWRDAGPPSGAVAGPPPARSPTRAPGHDAPAGPRRGPGDSGQTRYGPPDGDPRRVPGPRPPRGRGPDEPPARTGGHPRRGPDPRGPAHPETTTVFGTGGRPGVVPPGAPGERPRRRPVPDAEAGPDEDVPYAVDQLYGGDEHGPVRRRGPAAAGLAPDTGVPPGYEDEDERDEEENRDTAAATADDGPSVGKRVGPVGAGARLMVWAGLRKDADGEKRQLSFWKELLLLGAVAFLLTILIQTFLAKVYVIPSGSMETTLHGCSGCNNDRVLVDKVTYNFTDISPGDVVVFRGTDGWAAEVPSDAGSSNPLVRGLQGFGSLVGLAPPDEKDFVKRVIAVGGQTVACCDALNQVMVDGQPLEEPYVYYLPEAGPARQIPFGPITVPEGEYWMMGDSRNNSADSRAAGHGPIPEANVIGKARLIVLPFDRFGRIDSFDPQTSATASAVPGLPGTVPLALGMMGTVPFALGRRRLLAARAEAERFLPATRRPPRWRRRT</sequence>
<feature type="compositionally biased region" description="Basic and acidic residues" evidence="4">
    <location>
        <begin position="91"/>
        <end position="112"/>
    </location>
</feature>
<feature type="compositionally biased region" description="Basic and acidic residues" evidence="4">
    <location>
        <begin position="259"/>
        <end position="269"/>
    </location>
</feature>
<organism evidence="6 7">
    <name type="scientific">Pseudonocardia nematodicida</name>
    <dbReference type="NCBI Taxonomy" id="1206997"/>
    <lineage>
        <taxon>Bacteria</taxon>
        <taxon>Bacillati</taxon>
        <taxon>Actinomycetota</taxon>
        <taxon>Actinomycetes</taxon>
        <taxon>Pseudonocardiales</taxon>
        <taxon>Pseudonocardiaceae</taxon>
        <taxon>Pseudonocardia</taxon>
    </lineage>
</organism>
<comment type="catalytic activity">
    <reaction evidence="3">
        <text>Cleavage of hydrophobic, N-terminal signal or leader sequences from secreted and periplasmic proteins.</text>
        <dbReference type="EC" id="3.4.21.89"/>
    </reaction>
</comment>
<dbReference type="Pfam" id="PF10502">
    <property type="entry name" value="Peptidase_S26"/>
    <property type="match status" value="1"/>
</dbReference>
<proteinExistence type="inferred from homology"/>
<comment type="caution">
    <text evidence="6">The sequence shown here is derived from an EMBL/GenBank/DDBJ whole genome shotgun (WGS) entry which is preliminary data.</text>
</comment>
<dbReference type="InterPro" id="IPR036286">
    <property type="entry name" value="LexA/Signal_pep-like_sf"/>
</dbReference>
<dbReference type="Proteomes" id="UP001494902">
    <property type="component" value="Unassembled WGS sequence"/>
</dbReference>